<feature type="transmembrane region" description="Helical" evidence="1">
    <location>
        <begin position="416"/>
        <end position="435"/>
    </location>
</feature>
<evidence type="ECO:0000256" key="1">
    <source>
        <dbReference type="SAM" id="Phobius"/>
    </source>
</evidence>
<feature type="transmembrane region" description="Helical" evidence="1">
    <location>
        <begin position="248"/>
        <end position="266"/>
    </location>
</feature>
<keyword evidence="1" id="KW-1133">Transmembrane helix</keyword>
<feature type="transmembrane region" description="Helical" evidence="1">
    <location>
        <begin position="347"/>
        <end position="365"/>
    </location>
</feature>
<protein>
    <submittedName>
        <fullName evidence="2">Sodium/glutamate symporter</fullName>
    </submittedName>
</protein>
<evidence type="ECO:0000313" key="3">
    <source>
        <dbReference type="Proteomes" id="UP001500920"/>
    </source>
</evidence>
<keyword evidence="3" id="KW-1185">Reference proteome</keyword>
<dbReference type="EMBL" id="BAABCK010000017">
    <property type="protein sequence ID" value="GAA3720680.1"/>
    <property type="molecule type" value="Genomic_DNA"/>
</dbReference>
<feature type="transmembrane region" description="Helical" evidence="1">
    <location>
        <begin position="441"/>
        <end position="462"/>
    </location>
</feature>
<gene>
    <name evidence="2" type="ORF">GCM10022378_08330</name>
</gene>
<feature type="transmembrane region" description="Helical" evidence="1">
    <location>
        <begin position="180"/>
        <end position="204"/>
    </location>
</feature>
<name>A0ABP7EL03_9STAP</name>
<proteinExistence type="predicted"/>
<feature type="transmembrane region" description="Helical" evidence="1">
    <location>
        <begin position="281"/>
        <end position="302"/>
    </location>
</feature>
<comment type="caution">
    <text evidence="2">The sequence shown here is derived from an EMBL/GenBank/DDBJ whole genome shotgun (WGS) entry which is preliminary data.</text>
</comment>
<reference evidence="3" key="1">
    <citation type="journal article" date="2019" name="Int. J. Syst. Evol. Microbiol.">
        <title>The Global Catalogue of Microorganisms (GCM) 10K type strain sequencing project: providing services to taxonomists for standard genome sequencing and annotation.</title>
        <authorList>
            <consortium name="The Broad Institute Genomics Platform"/>
            <consortium name="The Broad Institute Genome Sequencing Center for Infectious Disease"/>
            <person name="Wu L."/>
            <person name="Ma J."/>
        </authorList>
    </citation>
    <scope>NUCLEOTIDE SEQUENCE [LARGE SCALE GENOMIC DNA]</scope>
    <source>
        <strain evidence="3">JCM 16981</strain>
    </source>
</reference>
<dbReference type="Pfam" id="PF03616">
    <property type="entry name" value="Glt_symporter"/>
    <property type="match status" value="1"/>
</dbReference>
<feature type="transmembrane region" description="Helical" evidence="1">
    <location>
        <begin position="35"/>
        <end position="57"/>
    </location>
</feature>
<evidence type="ECO:0000313" key="2">
    <source>
        <dbReference type="EMBL" id="GAA3720680.1"/>
    </source>
</evidence>
<feature type="transmembrane region" description="Helical" evidence="1">
    <location>
        <begin position="116"/>
        <end position="141"/>
    </location>
</feature>
<dbReference type="PANTHER" id="PTHR36178">
    <property type="entry name" value="SLR0625 PROTEIN"/>
    <property type="match status" value="1"/>
</dbReference>
<accession>A0ABP7EL03</accession>
<feature type="transmembrane region" description="Helical" evidence="1">
    <location>
        <begin position="86"/>
        <end position="104"/>
    </location>
</feature>
<keyword evidence="1" id="KW-0472">Membrane</keyword>
<feature type="transmembrane region" description="Helical" evidence="1">
    <location>
        <begin position="322"/>
        <end position="341"/>
    </location>
</feature>
<keyword evidence="1" id="KW-0812">Transmembrane</keyword>
<dbReference type="InterPro" id="IPR004445">
    <property type="entry name" value="GltS"/>
</dbReference>
<dbReference type="Proteomes" id="UP001500920">
    <property type="component" value="Unassembled WGS sequence"/>
</dbReference>
<sequence>MSPEHIGFALLCLGIFLLIGKWIRMRVELMQNLFLPASVIGGFVALFLGPGVLGRIAGNFVGEDSFWTTGILTEEIMEVWSSLPGLMINIVFATLFIGTVLPNVKRIWNVGGPQLAFGWTLGWGQYVIGLLLTILILVPFYDLPPFVGALVEIGFEGGHGTAAGLQETFAELGFPEAYDLAVGMATVGILSGVIFGIVLINWGVRWNKTEIISNVKGMSATKKAGIVEEEDRGSGPEKTVRAESIETLTFHFAIVGLAIFIGYLLLEGLKWLEAASFGSNFMTYVPLFPLAMFGGLAVQFFVDKYDTARLVDRQMITTIQGFALDILITSAIATVSLAVLGEYLVPFLLLALFGIVWNVFGFFVFGPRMLPDYWLERAIGDFGQSTGVTATGLMLVRVADPETESPALEGFGYKQLVFEPFLGGGLVTALSAPLIFQFGPIPFLIFASAMLLIGLLAGLLYFGKKRAE</sequence>
<dbReference type="RefSeq" id="WP_344701721.1">
    <property type="nucleotide sequence ID" value="NZ_BAABCK010000017.1"/>
</dbReference>
<dbReference type="PANTHER" id="PTHR36178:SF1">
    <property type="entry name" value="SODIUM_GLUTAMATE SYMPORTER"/>
    <property type="match status" value="1"/>
</dbReference>
<organism evidence="2 3">
    <name type="scientific">Salinicoccus jeotgali</name>
    <dbReference type="NCBI Taxonomy" id="381634"/>
    <lineage>
        <taxon>Bacteria</taxon>
        <taxon>Bacillati</taxon>
        <taxon>Bacillota</taxon>
        <taxon>Bacilli</taxon>
        <taxon>Bacillales</taxon>
        <taxon>Staphylococcaceae</taxon>
        <taxon>Salinicoccus</taxon>
    </lineage>
</organism>
<feature type="transmembrane region" description="Helical" evidence="1">
    <location>
        <begin position="6"/>
        <end position="23"/>
    </location>
</feature>